<dbReference type="InterPro" id="IPR005828">
    <property type="entry name" value="MFS_sugar_transport-like"/>
</dbReference>
<dbReference type="InterPro" id="IPR020846">
    <property type="entry name" value="MFS_dom"/>
</dbReference>
<organism evidence="8 9">
    <name type="scientific">Ferroplasma acidiphilum</name>
    <dbReference type="NCBI Taxonomy" id="74969"/>
    <lineage>
        <taxon>Archaea</taxon>
        <taxon>Methanobacteriati</taxon>
        <taxon>Thermoplasmatota</taxon>
        <taxon>Thermoplasmata</taxon>
        <taxon>Thermoplasmatales</taxon>
        <taxon>Ferroplasmaceae</taxon>
        <taxon>Ferroplasma</taxon>
    </lineage>
</organism>
<evidence type="ECO:0000256" key="3">
    <source>
        <dbReference type="ARBA" id="ARBA00022692"/>
    </source>
</evidence>
<dbReference type="SUPFAM" id="SSF103473">
    <property type="entry name" value="MFS general substrate transporter"/>
    <property type="match status" value="1"/>
</dbReference>
<dbReference type="Gene3D" id="1.20.1250.20">
    <property type="entry name" value="MFS general substrate transporter like domains"/>
    <property type="match status" value="1"/>
</dbReference>
<evidence type="ECO:0000313" key="8">
    <source>
        <dbReference type="EMBL" id="ARD85303.1"/>
    </source>
</evidence>
<dbReference type="EMBL" id="CP015363">
    <property type="protein sequence ID" value="ARD85303.1"/>
    <property type="molecule type" value="Genomic_DNA"/>
</dbReference>
<feature type="transmembrane region" description="Helical" evidence="6">
    <location>
        <begin position="173"/>
        <end position="192"/>
    </location>
</feature>
<feature type="transmembrane region" description="Helical" evidence="6">
    <location>
        <begin position="423"/>
        <end position="441"/>
    </location>
</feature>
<dbReference type="GeneID" id="16024674"/>
<feature type="transmembrane region" description="Helical" evidence="6">
    <location>
        <begin position="85"/>
        <end position="105"/>
    </location>
</feature>
<reference evidence="8 9" key="1">
    <citation type="submission" date="2011-10" db="EMBL/GenBank/DDBJ databases">
        <title>Metabolic and evolutionary patterns in the extreme acidophile Ferroplasma acidiphilum.</title>
        <authorList>
            <person name="Golyshina O.V."/>
            <person name="Kozyavkin S.A."/>
            <person name="Tatusov R.L."/>
            <person name="Slesarev A.I."/>
            <person name="Golyshin P.N."/>
        </authorList>
    </citation>
    <scope>NUCLEOTIDE SEQUENCE [LARGE SCALE GENOMIC DNA]</scope>
    <source>
        <strain evidence="9">Y</strain>
    </source>
</reference>
<dbReference type="Proteomes" id="UP000192050">
    <property type="component" value="Chromosome"/>
</dbReference>
<dbReference type="GO" id="GO:0005351">
    <property type="term" value="F:carbohydrate:proton symporter activity"/>
    <property type="evidence" value="ECO:0007669"/>
    <property type="project" value="TreeGrafter"/>
</dbReference>
<evidence type="ECO:0000256" key="5">
    <source>
        <dbReference type="ARBA" id="ARBA00023136"/>
    </source>
</evidence>
<dbReference type="InterPro" id="IPR050360">
    <property type="entry name" value="MFS_Sugar_Transporters"/>
</dbReference>
<keyword evidence="9" id="KW-1185">Reference proteome</keyword>
<evidence type="ECO:0000256" key="2">
    <source>
        <dbReference type="ARBA" id="ARBA00010992"/>
    </source>
</evidence>
<dbReference type="GO" id="GO:0016020">
    <property type="term" value="C:membrane"/>
    <property type="evidence" value="ECO:0007669"/>
    <property type="project" value="UniProtKB-SubCell"/>
</dbReference>
<feature type="transmembrane region" description="Helical" evidence="6">
    <location>
        <begin position="269"/>
        <end position="291"/>
    </location>
</feature>
<keyword evidence="4 6" id="KW-1133">Transmembrane helix</keyword>
<dbReference type="PANTHER" id="PTHR48022">
    <property type="entry name" value="PLASTIDIC GLUCOSE TRANSPORTER 4"/>
    <property type="match status" value="1"/>
</dbReference>
<evidence type="ECO:0000256" key="1">
    <source>
        <dbReference type="ARBA" id="ARBA00004141"/>
    </source>
</evidence>
<dbReference type="OrthoDB" id="117970at2157"/>
<accession>A0A1V0N595</accession>
<feature type="domain" description="Major facilitator superfamily (MFS) profile" evidence="7">
    <location>
        <begin position="18"/>
        <end position="446"/>
    </location>
</feature>
<evidence type="ECO:0000313" key="9">
    <source>
        <dbReference type="Proteomes" id="UP000192050"/>
    </source>
</evidence>
<dbReference type="RefSeq" id="WP_009886550.1">
    <property type="nucleotide sequence ID" value="NZ_CP015363.1"/>
</dbReference>
<dbReference type="KEGG" id="fai:FAD_1445"/>
<sequence>MTENETGSQIKIPGRSVITTLSAMGYFLDGYDLSVISVFTLVLVTFKPFHYDPFTESFVTGAALLGAFVGAVIFGHFADNIGRRYLYIFDLIFFAVFAILSALSTNIYEMIIFRFFVGWGVGADYALSPVYTTEMYPDKKRGAGYGWVWTFWSIGAGAAFAIGYVFYMINPLVGWRYTLAIGAIPAIVTVVLRTRMPESVRWDILEPGKSKLSAKDLDSIAERVGITKEDIKAIIAEREKEENIAAGSFTALFKGEYGKRTAIIWFQWILYDIAGYGIGLYSPIILTTLGISHSSSLLFSLIFNMPVGFLGAFGAVMLNDRLGRRPLQALGFGGMAIAMAMFFIASSAIASIGIIIGIAAFVIDYGIGNLGPGDTMGLYAIELLPTKLRSSSMGGATGITRIASFLAAFMFPLISASLGKSSFFFILLGLMVLAFVFTIFFTPETKGLTLEEIALASYKHVHGVPKLILPEAKKEQS</sequence>
<evidence type="ECO:0000259" key="7">
    <source>
        <dbReference type="PROSITE" id="PS50850"/>
    </source>
</evidence>
<name>A0A1V0N595_9ARCH</name>
<feature type="transmembrane region" description="Helical" evidence="6">
    <location>
        <begin position="330"/>
        <end position="363"/>
    </location>
</feature>
<dbReference type="PRINTS" id="PR00171">
    <property type="entry name" value="SUGRTRNSPORT"/>
</dbReference>
<comment type="similarity">
    <text evidence="2">Belongs to the major facilitator superfamily. Sugar transporter (TC 2.A.1.1) family.</text>
</comment>
<feature type="transmembrane region" description="Helical" evidence="6">
    <location>
        <begin position="297"/>
        <end position="318"/>
    </location>
</feature>
<dbReference type="AlphaFoldDB" id="A0A1V0N595"/>
<keyword evidence="3 6" id="KW-0812">Transmembrane</keyword>
<feature type="transmembrane region" description="Helical" evidence="6">
    <location>
        <begin position="111"/>
        <end position="132"/>
    </location>
</feature>
<feature type="transmembrane region" description="Helical" evidence="6">
    <location>
        <begin position="58"/>
        <end position="78"/>
    </location>
</feature>
<evidence type="ECO:0000256" key="4">
    <source>
        <dbReference type="ARBA" id="ARBA00022989"/>
    </source>
</evidence>
<dbReference type="Pfam" id="PF00083">
    <property type="entry name" value="Sugar_tr"/>
    <property type="match status" value="1"/>
</dbReference>
<feature type="transmembrane region" description="Helical" evidence="6">
    <location>
        <begin position="393"/>
        <end position="411"/>
    </location>
</feature>
<dbReference type="STRING" id="74969.FAD_1445"/>
<gene>
    <name evidence="8" type="ORF">FAD_1445</name>
</gene>
<protein>
    <submittedName>
        <fullName evidence="8">Major facilitator superfamily permease</fullName>
    </submittedName>
</protein>
<dbReference type="InterPro" id="IPR003663">
    <property type="entry name" value="Sugar/inositol_transpt"/>
</dbReference>
<comment type="subcellular location">
    <subcellularLocation>
        <location evidence="1">Membrane</location>
        <topology evidence="1">Multi-pass membrane protein</topology>
    </subcellularLocation>
</comment>
<dbReference type="PANTHER" id="PTHR48022:SF2">
    <property type="entry name" value="PLASTIDIC GLUCOSE TRANSPORTER 4"/>
    <property type="match status" value="1"/>
</dbReference>
<dbReference type="InterPro" id="IPR036259">
    <property type="entry name" value="MFS_trans_sf"/>
</dbReference>
<feature type="transmembrane region" description="Helical" evidence="6">
    <location>
        <begin position="21"/>
        <end position="46"/>
    </location>
</feature>
<evidence type="ECO:0000256" key="6">
    <source>
        <dbReference type="SAM" id="Phobius"/>
    </source>
</evidence>
<feature type="transmembrane region" description="Helical" evidence="6">
    <location>
        <begin position="144"/>
        <end position="167"/>
    </location>
</feature>
<keyword evidence="5 6" id="KW-0472">Membrane</keyword>
<proteinExistence type="inferred from homology"/>
<dbReference type="PROSITE" id="PS50850">
    <property type="entry name" value="MFS"/>
    <property type="match status" value="1"/>
</dbReference>